<dbReference type="Pfam" id="PF10607">
    <property type="entry name" value="CTLH"/>
    <property type="match status" value="1"/>
</dbReference>
<gene>
    <name evidence="4" type="ORF">X943_003282</name>
</gene>
<dbReference type="InterPro" id="IPR006594">
    <property type="entry name" value="LisH"/>
</dbReference>
<evidence type="ECO:0000313" key="4">
    <source>
        <dbReference type="EMBL" id="KAK1936408.1"/>
    </source>
</evidence>
<feature type="domain" description="CTLH" evidence="3">
    <location>
        <begin position="296"/>
        <end position="352"/>
    </location>
</feature>
<accession>A0AAD9GDE9</accession>
<dbReference type="Pfam" id="PF00622">
    <property type="entry name" value="SPRY"/>
    <property type="match status" value="1"/>
</dbReference>
<comment type="caution">
    <text evidence="4">The sequence shown here is derived from an EMBL/GenBank/DDBJ whole genome shotgun (WGS) entry which is preliminary data.</text>
</comment>
<dbReference type="InterPro" id="IPR006595">
    <property type="entry name" value="CTLH_C"/>
</dbReference>
<dbReference type="Proteomes" id="UP001195914">
    <property type="component" value="Unassembled WGS sequence"/>
</dbReference>
<dbReference type="SMART" id="SM00449">
    <property type="entry name" value="SPRY"/>
    <property type="match status" value="1"/>
</dbReference>
<feature type="domain" description="B30.2/SPRY" evidence="2">
    <location>
        <begin position="1"/>
        <end position="182"/>
    </location>
</feature>
<dbReference type="SUPFAM" id="SSF49899">
    <property type="entry name" value="Concanavalin A-like lectins/glucanases"/>
    <property type="match status" value="1"/>
</dbReference>
<dbReference type="AlphaFoldDB" id="A0AAD9GDE9"/>
<dbReference type="CDD" id="cd12885">
    <property type="entry name" value="SPRY_RanBP_like"/>
    <property type="match status" value="1"/>
</dbReference>
<evidence type="ECO:0000259" key="2">
    <source>
        <dbReference type="PROSITE" id="PS50188"/>
    </source>
</evidence>
<dbReference type="InterPro" id="IPR050618">
    <property type="entry name" value="Ubq-SigPath_Reg"/>
</dbReference>
<proteinExistence type="predicted"/>
<evidence type="ECO:0000256" key="1">
    <source>
        <dbReference type="SAM" id="MobiDB-lite"/>
    </source>
</evidence>
<dbReference type="InterPro" id="IPR001870">
    <property type="entry name" value="B30.2/SPRY"/>
</dbReference>
<dbReference type="InterPro" id="IPR003877">
    <property type="entry name" value="SPRY_dom"/>
</dbReference>
<reference evidence="4" key="1">
    <citation type="journal article" date="2014" name="Nucleic Acids Res.">
        <title>The evolutionary dynamics of variant antigen genes in Babesia reveal a history of genomic innovation underlying host-parasite interaction.</title>
        <authorList>
            <person name="Jackson A.P."/>
            <person name="Otto T.D."/>
            <person name="Darby A."/>
            <person name="Ramaprasad A."/>
            <person name="Xia D."/>
            <person name="Echaide I.E."/>
            <person name="Farber M."/>
            <person name="Gahlot S."/>
            <person name="Gamble J."/>
            <person name="Gupta D."/>
            <person name="Gupta Y."/>
            <person name="Jackson L."/>
            <person name="Malandrin L."/>
            <person name="Malas T.B."/>
            <person name="Moussa E."/>
            <person name="Nair M."/>
            <person name="Reid A.J."/>
            <person name="Sanders M."/>
            <person name="Sharma J."/>
            <person name="Tracey A."/>
            <person name="Quail M.A."/>
            <person name="Weir W."/>
            <person name="Wastling J.M."/>
            <person name="Hall N."/>
            <person name="Willadsen P."/>
            <person name="Lingelbach K."/>
            <person name="Shiels B."/>
            <person name="Tait A."/>
            <person name="Berriman M."/>
            <person name="Allred D.R."/>
            <person name="Pain A."/>
        </authorList>
    </citation>
    <scope>NUCLEOTIDE SEQUENCE</scope>
    <source>
        <strain evidence="4">1802A</strain>
    </source>
</reference>
<dbReference type="PANTHER" id="PTHR12864">
    <property type="entry name" value="RAN BINDING PROTEIN 9-RELATED"/>
    <property type="match status" value="1"/>
</dbReference>
<organism evidence="4 5">
    <name type="scientific">Babesia divergens</name>
    <dbReference type="NCBI Taxonomy" id="32595"/>
    <lineage>
        <taxon>Eukaryota</taxon>
        <taxon>Sar</taxon>
        <taxon>Alveolata</taxon>
        <taxon>Apicomplexa</taxon>
        <taxon>Aconoidasida</taxon>
        <taxon>Piroplasmida</taxon>
        <taxon>Babesiidae</taxon>
        <taxon>Babesia</taxon>
    </lineage>
</organism>
<evidence type="ECO:0000313" key="5">
    <source>
        <dbReference type="Proteomes" id="UP001195914"/>
    </source>
</evidence>
<dbReference type="InterPro" id="IPR044736">
    <property type="entry name" value="Gid1/RanBPM/SPLA_SPRY"/>
</dbReference>
<dbReference type="EMBL" id="JAHBMH010000044">
    <property type="protein sequence ID" value="KAK1936408.1"/>
    <property type="molecule type" value="Genomic_DNA"/>
</dbReference>
<evidence type="ECO:0000259" key="3">
    <source>
        <dbReference type="PROSITE" id="PS50897"/>
    </source>
</evidence>
<dbReference type="PROSITE" id="PS50188">
    <property type="entry name" value="B302_SPRY"/>
    <property type="match status" value="1"/>
</dbReference>
<dbReference type="InterPro" id="IPR013320">
    <property type="entry name" value="ConA-like_dom_sf"/>
</dbReference>
<dbReference type="Pfam" id="PF08513">
    <property type="entry name" value="LisH"/>
    <property type="match status" value="1"/>
</dbReference>
<feature type="region of interest" description="Disordered" evidence="1">
    <location>
        <begin position="93"/>
        <end position="113"/>
    </location>
</feature>
<dbReference type="PROSITE" id="PS50897">
    <property type="entry name" value="CTLH"/>
    <property type="match status" value="1"/>
</dbReference>
<reference evidence="4" key="2">
    <citation type="submission" date="2021-05" db="EMBL/GenBank/DDBJ databases">
        <authorList>
            <person name="Pain A."/>
        </authorList>
    </citation>
    <scope>NUCLEOTIDE SEQUENCE</scope>
    <source>
        <strain evidence="4">1802A</strain>
    </source>
</reference>
<protein>
    <submittedName>
        <fullName evidence="4">PRY domain containing protein</fullName>
    </submittedName>
</protein>
<name>A0AAD9GDE9_BABDI</name>
<dbReference type="InterPro" id="IPR024964">
    <property type="entry name" value="CTLH/CRA"/>
</dbReference>
<dbReference type="SMART" id="SM00668">
    <property type="entry name" value="CTLH"/>
    <property type="match status" value="1"/>
</dbReference>
<dbReference type="InterPro" id="IPR043136">
    <property type="entry name" value="B30.2/SPRY_sf"/>
</dbReference>
<dbReference type="PROSITE" id="PS50896">
    <property type="entry name" value="LISH"/>
    <property type="match status" value="1"/>
</dbReference>
<dbReference type="Gene3D" id="2.60.120.920">
    <property type="match status" value="1"/>
</dbReference>
<sequence>MSDLMKLLYGDLEYPTSIEIRGHQPHVNICRDKLTYKFGAKRRYTEPGAVQSNICAPKDCVLYYFEVEFITSDTPANAVVGFSKPTYYHNRHPGSQPNSIGYHGESGNRSNGSGKSVTYGSSYGCGDVIGCGINYIDQCYFFTRNGKHQGNAGELHHCDNYPTVSLERPADTVKLNFVGPFKFDIEGEYRRIVGVEYEAIDKHHVDSLSVQNIIYAYLLHRGYKKTLEAFKRESGCILRSDNDLDESSPCKECSACAQQGDGSEILTPCTHSCVPAEEQSCSLYISAATIDNFVTTLDERHCILQMVSSGNTSDAIRMVQERFPHIDSSSFVYCRLLCQHFIELVLQHQAEYALTWFRETFDQNNLSNPRYKNLLEDTMGILCYKDLNCPAVASTYGKQRRLAVARDINDLILGDDGDKNCLKVLAQFQILGHLLVRKKNGHTGPKYSLSDICQPRSKYR</sequence>
<keyword evidence="5" id="KW-1185">Reference proteome</keyword>
<dbReference type="SMART" id="SM00667">
    <property type="entry name" value="LisH"/>
    <property type="match status" value="1"/>
</dbReference>